<organism evidence="1 2">
    <name type="scientific">Candidatus Bacteroides merdavium</name>
    <dbReference type="NCBI Taxonomy" id="2838472"/>
    <lineage>
        <taxon>Bacteria</taxon>
        <taxon>Pseudomonadati</taxon>
        <taxon>Bacteroidota</taxon>
        <taxon>Bacteroidia</taxon>
        <taxon>Bacteroidales</taxon>
        <taxon>Bacteroidaceae</taxon>
        <taxon>Bacteroides</taxon>
    </lineage>
</organism>
<dbReference type="AlphaFoldDB" id="A0A9D2GX02"/>
<evidence type="ECO:0008006" key="3">
    <source>
        <dbReference type="Google" id="ProtNLM"/>
    </source>
</evidence>
<protein>
    <recommendedName>
        <fullName evidence="3">Dipeptidylpeptidase IV N-terminal domain-containing protein</fullName>
    </recommendedName>
</protein>
<evidence type="ECO:0000313" key="1">
    <source>
        <dbReference type="EMBL" id="HIZ90506.1"/>
    </source>
</evidence>
<comment type="caution">
    <text evidence="1">The sequence shown here is derived from an EMBL/GenBank/DDBJ whole genome shotgun (WGS) entry which is preliminary data.</text>
</comment>
<reference evidence="1" key="1">
    <citation type="journal article" date="2021" name="PeerJ">
        <title>Extensive microbial diversity within the chicken gut microbiome revealed by metagenomics and culture.</title>
        <authorList>
            <person name="Gilroy R."/>
            <person name="Ravi A."/>
            <person name="Getino M."/>
            <person name="Pursley I."/>
            <person name="Horton D.L."/>
            <person name="Alikhan N.F."/>
            <person name="Baker D."/>
            <person name="Gharbi K."/>
            <person name="Hall N."/>
            <person name="Watson M."/>
            <person name="Adriaenssens E.M."/>
            <person name="Foster-Nyarko E."/>
            <person name="Jarju S."/>
            <person name="Secka A."/>
            <person name="Antonio M."/>
            <person name="Oren A."/>
            <person name="Chaudhuri R.R."/>
            <person name="La Ragione R."/>
            <person name="Hildebrand F."/>
            <person name="Pallen M.J."/>
        </authorList>
    </citation>
    <scope>NUCLEOTIDE SEQUENCE</scope>
    <source>
        <strain evidence="1">CHK118-2852</strain>
    </source>
</reference>
<gene>
    <name evidence="1" type="ORF">H9807_00055</name>
</gene>
<sequence>MLKEVNSSDVESYHSWSSNSRWFVFSSRRDDGLYTRLYIAHASPDGQIGKPFMLPQPLSYDYEDIMQSYNIPEFVKSKINISPSSIKEIALRNNTLSDMSPVIN</sequence>
<dbReference type="Proteomes" id="UP000824108">
    <property type="component" value="Unassembled WGS sequence"/>
</dbReference>
<evidence type="ECO:0000313" key="2">
    <source>
        <dbReference type="Proteomes" id="UP000824108"/>
    </source>
</evidence>
<accession>A0A9D2GX02</accession>
<dbReference type="InterPro" id="IPR011659">
    <property type="entry name" value="WD40"/>
</dbReference>
<reference evidence="1" key="2">
    <citation type="submission" date="2021-04" db="EMBL/GenBank/DDBJ databases">
        <authorList>
            <person name="Gilroy R."/>
        </authorList>
    </citation>
    <scope>NUCLEOTIDE SEQUENCE</scope>
    <source>
        <strain evidence="1">CHK118-2852</strain>
    </source>
</reference>
<dbReference type="EMBL" id="DXAV01000001">
    <property type="protein sequence ID" value="HIZ90506.1"/>
    <property type="molecule type" value="Genomic_DNA"/>
</dbReference>
<proteinExistence type="predicted"/>
<name>A0A9D2GX02_9BACE</name>
<dbReference type="Pfam" id="PF07676">
    <property type="entry name" value="PD40"/>
    <property type="match status" value="1"/>
</dbReference>